<keyword evidence="3" id="KW-1185">Reference proteome</keyword>
<dbReference type="Proteomes" id="UP000250043">
    <property type="component" value="Unassembled WGS sequence"/>
</dbReference>
<dbReference type="OrthoDB" id="2796521at2759"/>
<evidence type="ECO:0000313" key="3">
    <source>
        <dbReference type="Proteomes" id="UP000250043"/>
    </source>
</evidence>
<name>A0A8E2AR54_9APHY</name>
<proteinExistence type="predicted"/>
<gene>
    <name evidence="2" type="ORF">OBBRIDRAFT_826561</name>
</gene>
<evidence type="ECO:0000313" key="2">
    <source>
        <dbReference type="EMBL" id="OCH89416.1"/>
    </source>
</evidence>
<reference evidence="2 3" key="1">
    <citation type="submission" date="2016-07" db="EMBL/GenBank/DDBJ databases">
        <title>Draft genome of the white-rot fungus Obba rivulosa 3A-2.</title>
        <authorList>
            <consortium name="DOE Joint Genome Institute"/>
            <person name="Miettinen O."/>
            <person name="Riley R."/>
            <person name="Acob R."/>
            <person name="Barry K."/>
            <person name="Cullen D."/>
            <person name="De Vries R."/>
            <person name="Hainaut M."/>
            <person name="Hatakka A."/>
            <person name="Henrissat B."/>
            <person name="Hilden K."/>
            <person name="Kuo R."/>
            <person name="Labutti K."/>
            <person name="Lipzen A."/>
            <person name="Makela M.R."/>
            <person name="Sandor L."/>
            <person name="Spatafora J.W."/>
            <person name="Grigoriev I.V."/>
            <person name="Hibbett D.S."/>
        </authorList>
    </citation>
    <scope>NUCLEOTIDE SEQUENCE [LARGE SCALE GENOMIC DNA]</scope>
    <source>
        <strain evidence="2 3">3A-2</strain>
    </source>
</reference>
<keyword evidence="1" id="KW-0472">Membrane</keyword>
<accession>A0A8E2AR54</accession>
<organism evidence="2 3">
    <name type="scientific">Obba rivulosa</name>
    <dbReference type="NCBI Taxonomy" id="1052685"/>
    <lineage>
        <taxon>Eukaryota</taxon>
        <taxon>Fungi</taxon>
        <taxon>Dikarya</taxon>
        <taxon>Basidiomycota</taxon>
        <taxon>Agaricomycotina</taxon>
        <taxon>Agaricomycetes</taxon>
        <taxon>Polyporales</taxon>
        <taxon>Gelatoporiaceae</taxon>
        <taxon>Obba</taxon>
    </lineage>
</organism>
<dbReference type="EMBL" id="KV722427">
    <property type="protein sequence ID" value="OCH89416.1"/>
    <property type="molecule type" value="Genomic_DNA"/>
</dbReference>
<keyword evidence="1" id="KW-1133">Transmembrane helix</keyword>
<protein>
    <submittedName>
        <fullName evidence="2">Uncharacterized protein</fullName>
    </submittedName>
</protein>
<keyword evidence="1" id="KW-0812">Transmembrane</keyword>
<evidence type="ECO:0000256" key="1">
    <source>
        <dbReference type="SAM" id="Phobius"/>
    </source>
</evidence>
<dbReference type="AlphaFoldDB" id="A0A8E2AR54"/>
<feature type="transmembrane region" description="Helical" evidence="1">
    <location>
        <begin position="308"/>
        <end position="336"/>
    </location>
</feature>
<sequence>MSELRLSATDWESWVHALRPIVFSCGDTPSPCSRIHPPLIGHAALTEIVQGAIIIGATAGVLGLLTQPTVVIGSRNLLELASHLPRRIRAYVAAVSRHYQAARGKYDSARLECQILRGIFRSTPAQLASRAFKYHGLDNQPWYSSICSFFQVPEDPVQYRGDTRCPPLPRSVAVMWFRSVETLRRGPDYGTYLWTYLNIDDSGELDLTPLKDLWGLDNCIPVDVTRLQLFTPRHHNKLSAMALKVLTDGQDCLRVVEKPSLLTMEVRRRQAEILSKSRQCVAEVAQGISHFRQAWQTFRTLLKAIGPVLLGGGAVALLACLMMALILATTVSAIAARLIR</sequence>